<dbReference type="Gene3D" id="3.40.30.10">
    <property type="entry name" value="Glutaredoxin"/>
    <property type="match status" value="1"/>
</dbReference>
<dbReference type="OrthoDB" id="8537427at2"/>
<dbReference type="AlphaFoldDB" id="A4BIQ8"/>
<dbReference type="HOGENOM" id="CLU_125054_4_2_6"/>
<evidence type="ECO:0008006" key="3">
    <source>
        <dbReference type="Google" id="ProtNLM"/>
    </source>
</evidence>
<dbReference type="RefSeq" id="WP_008043286.1">
    <property type="nucleotide sequence ID" value="NZ_CH724150.1"/>
</dbReference>
<dbReference type="InterPro" id="IPR008554">
    <property type="entry name" value="Glutaredoxin-like"/>
</dbReference>
<dbReference type="InterPro" id="IPR036249">
    <property type="entry name" value="Thioredoxin-like_sf"/>
</dbReference>
<dbReference type="EMBL" id="AAOE01000027">
    <property type="protein sequence ID" value="EAR08022.1"/>
    <property type="molecule type" value="Genomic_DNA"/>
</dbReference>
<organism evidence="1 2">
    <name type="scientific">Reinekea blandensis MED297</name>
    <dbReference type="NCBI Taxonomy" id="314283"/>
    <lineage>
        <taxon>Bacteria</taxon>
        <taxon>Pseudomonadati</taxon>
        <taxon>Pseudomonadota</taxon>
        <taxon>Gammaproteobacteria</taxon>
        <taxon>Oceanospirillales</taxon>
        <taxon>Saccharospirillaceae</taxon>
        <taxon>Reinekea</taxon>
    </lineage>
</organism>
<name>A4BIQ8_9GAMM</name>
<proteinExistence type="predicted"/>
<dbReference type="SUPFAM" id="SSF52833">
    <property type="entry name" value="Thioredoxin-like"/>
    <property type="match status" value="1"/>
</dbReference>
<evidence type="ECO:0000313" key="1">
    <source>
        <dbReference type="EMBL" id="EAR08022.1"/>
    </source>
</evidence>
<protein>
    <recommendedName>
        <fullName evidence="3">Thiol-disulfide isomerase and thioredoxin</fullName>
    </recommendedName>
</protein>
<evidence type="ECO:0000313" key="2">
    <source>
        <dbReference type="Proteomes" id="UP000005953"/>
    </source>
</evidence>
<accession>A4BIQ8</accession>
<dbReference type="STRING" id="314283.MED297_15670"/>
<dbReference type="Pfam" id="PF05768">
    <property type="entry name" value="Glrx-like"/>
    <property type="match status" value="1"/>
</dbReference>
<dbReference type="Proteomes" id="UP000005953">
    <property type="component" value="Unassembled WGS sequence"/>
</dbReference>
<comment type="caution">
    <text evidence="1">The sequence shown here is derived from an EMBL/GenBank/DDBJ whole genome shotgun (WGS) entry which is preliminary data.</text>
</comment>
<reference evidence="1 2" key="1">
    <citation type="submission" date="2006-02" db="EMBL/GenBank/DDBJ databases">
        <authorList>
            <person name="Pinhassi J."/>
            <person name="Pedros-Alio C."/>
            <person name="Ferriera S."/>
            <person name="Johnson J."/>
            <person name="Kravitz S."/>
            <person name="Halpern A."/>
            <person name="Remington K."/>
            <person name="Beeson K."/>
            <person name="Tran B."/>
            <person name="Rogers Y.-H."/>
            <person name="Friedman R."/>
            <person name="Venter J.C."/>
        </authorList>
    </citation>
    <scope>NUCLEOTIDE SEQUENCE [LARGE SCALE GENOMIC DNA]</scope>
    <source>
        <strain evidence="1 2">MED297</strain>
    </source>
</reference>
<keyword evidence="2" id="KW-1185">Reference proteome</keyword>
<gene>
    <name evidence="1" type="ORF">MED297_15670</name>
</gene>
<sequence>MLITLYHTLGCHLCELAEEVLEELRLDGHALQIQLVDIAEDEALISLYGVQIPVLKIPQTSQTLSWPFDKAQVADWLRVSDRSR</sequence>